<dbReference type="Pfam" id="PF01345">
    <property type="entry name" value="DUF11"/>
    <property type="match status" value="1"/>
</dbReference>
<gene>
    <name evidence="2" type="ORF">ETSY2_26435</name>
</gene>
<accession>W4M3F2</accession>
<feature type="domain" description="DUF11" evidence="1">
    <location>
        <begin position="152"/>
        <end position="208"/>
    </location>
</feature>
<evidence type="ECO:0000259" key="1">
    <source>
        <dbReference type="Pfam" id="PF01345"/>
    </source>
</evidence>
<dbReference type="EMBL" id="AZHX01001103">
    <property type="protein sequence ID" value="ETX04849.1"/>
    <property type="molecule type" value="Genomic_DNA"/>
</dbReference>
<evidence type="ECO:0000313" key="3">
    <source>
        <dbReference type="Proteomes" id="UP000019140"/>
    </source>
</evidence>
<comment type="caution">
    <text evidence="2">The sequence shown here is derived from an EMBL/GenBank/DDBJ whole genome shotgun (WGS) entry which is preliminary data.</text>
</comment>
<organism evidence="2 3">
    <name type="scientific">Candidatus Entotheonella gemina</name>
    <dbReference type="NCBI Taxonomy" id="1429439"/>
    <lineage>
        <taxon>Bacteria</taxon>
        <taxon>Pseudomonadati</taxon>
        <taxon>Nitrospinota/Tectimicrobiota group</taxon>
        <taxon>Candidatus Tectimicrobiota</taxon>
        <taxon>Candidatus Entotheonellia</taxon>
        <taxon>Candidatus Entotheonellales</taxon>
        <taxon>Candidatus Entotheonellaceae</taxon>
        <taxon>Candidatus Entotheonella</taxon>
    </lineage>
</organism>
<sequence>MQCERASLWAFLHEHSVESTKVASNRSATTFLEEIVVLMRIPIGTNGFSRTSPTLPVDSGSRCGTSSCVPRNLAQWTFPTLGPEESRTIQLRSRVTQEIGFGTLIPTHFEASYEGAPALVKTAATVAVERIVTPWAFHIAVHGEPSPLPGSGEQTYTVSFTNSGRNQATGVLVELVLPEDVMVLSHGDDGVSSGTTVQWEIEALGNGSGDRRREIGLQQLGEVFGKACGLEIK</sequence>
<dbReference type="Proteomes" id="UP000019140">
    <property type="component" value="Unassembled WGS sequence"/>
</dbReference>
<reference evidence="2 3" key="1">
    <citation type="journal article" date="2014" name="Nature">
        <title>An environmental bacterial taxon with a large and distinct metabolic repertoire.</title>
        <authorList>
            <person name="Wilson M.C."/>
            <person name="Mori T."/>
            <person name="Ruckert C."/>
            <person name="Uria A.R."/>
            <person name="Helf M.J."/>
            <person name="Takada K."/>
            <person name="Gernert C."/>
            <person name="Steffens U.A."/>
            <person name="Heycke N."/>
            <person name="Schmitt S."/>
            <person name="Rinke C."/>
            <person name="Helfrich E.J."/>
            <person name="Brachmann A.O."/>
            <person name="Gurgui C."/>
            <person name="Wakimoto T."/>
            <person name="Kracht M."/>
            <person name="Crusemann M."/>
            <person name="Hentschel U."/>
            <person name="Abe I."/>
            <person name="Matsunaga S."/>
            <person name="Kalinowski J."/>
            <person name="Takeyama H."/>
            <person name="Piel J."/>
        </authorList>
    </citation>
    <scope>NUCLEOTIDE SEQUENCE [LARGE SCALE GENOMIC DNA]</scope>
    <source>
        <strain evidence="3">TSY2</strain>
    </source>
</reference>
<dbReference type="HOGENOM" id="CLU_1188201_0_0_7"/>
<dbReference type="AlphaFoldDB" id="W4M3F2"/>
<keyword evidence="3" id="KW-1185">Reference proteome</keyword>
<evidence type="ECO:0000313" key="2">
    <source>
        <dbReference type="EMBL" id="ETX04849.1"/>
    </source>
</evidence>
<dbReference type="InterPro" id="IPR001434">
    <property type="entry name" value="OmcB-like_DUF11"/>
</dbReference>
<proteinExistence type="predicted"/>
<name>W4M3F2_9BACT</name>
<protein>
    <recommendedName>
        <fullName evidence="1">DUF11 domain-containing protein</fullName>
    </recommendedName>
</protein>